<feature type="domain" description="YhcG N-terminal" evidence="1">
    <location>
        <begin position="2"/>
        <end position="87"/>
    </location>
</feature>
<dbReference type="InterPro" id="IPR041527">
    <property type="entry name" value="YhcG_N"/>
</dbReference>
<dbReference type="RefSeq" id="WP_301228631.1">
    <property type="nucleotide sequence ID" value="NZ_JAROCG010000001.1"/>
</dbReference>
<protein>
    <submittedName>
        <fullName evidence="2">DUF1016 N-terminal domain-containing protein</fullName>
    </submittedName>
</protein>
<dbReference type="Pfam" id="PF17761">
    <property type="entry name" value="DUF1016_N"/>
    <property type="match status" value="1"/>
</dbReference>
<accession>A0ABT8JXI9</accession>
<dbReference type="Proteomes" id="UP001174209">
    <property type="component" value="Unassembled WGS sequence"/>
</dbReference>
<dbReference type="PANTHER" id="PTHR30547">
    <property type="entry name" value="UNCHARACTERIZED PROTEIN YHCG-RELATED"/>
    <property type="match status" value="1"/>
</dbReference>
<dbReference type="InterPro" id="IPR053148">
    <property type="entry name" value="PD-DEXK-like_domain"/>
</dbReference>
<organism evidence="2 3">
    <name type="scientific">Arthrobacter burdickii</name>
    <dbReference type="NCBI Taxonomy" id="3035920"/>
    <lineage>
        <taxon>Bacteria</taxon>
        <taxon>Bacillati</taxon>
        <taxon>Actinomycetota</taxon>
        <taxon>Actinomycetes</taxon>
        <taxon>Micrococcales</taxon>
        <taxon>Micrococcaceae</taxon>
        <taxon>Arthrobacter</taxon>
    </lineage>
</organism>
<keyword evidence="3" id="KW-1185">Reference proteome</keyword>
<gene>
    <name evidence="2" type="ORF">P5G52_03335</name>
</gene>
<dbReference type="PANTHER" id="PTHR30547:SF0">
    <property type="entry name" value="BLR8175 PROTEIN"/>
    <property type="match status" value="1"/>
</dbReference>
<evidence type="ECO:0000259" key="1">
    <source>
        <dbReference type="Pfam" id="PF17761"/>
    </source>
</evidence>
<sequence>MGSRVFERLARDLMAEFPHMRGFSQTHLYNRRSFAAVWDGSKTIVQTPSGQLSWSHNVAPPNNVDDHELRTWYAARSIQHCWSVAHRSNALHAGAQFPSRQPRVFVLPCGATQMERMALIR</sequence>
<comment type="caution">
    <text evidence="2">The sequence shown here is derived from an EMBL/GenBank/DDBJ whole genome shotgun (WGS) entry which is preliminary data.</text>
</comment>
<proteinExistence type="predicted"/>
<reference evidence="2" key="1">
    <citation type="submission" date="2023-06" db="EMBL/GenBank/DDBJ databases">
        <title>MT1 and MT2 Draft Genomes of Novel Species.</title>
        <authorList>
            <person name="Venkateswaran K."/>
        </authorList>
    </citation>
    <scope>NUCLEOTIDE SEQUENCE</scope>
    <source>
        <strain evidence="2">IIF3SC-B10</strain>
    </source>
</reference>
<dbReference type="EMBL" id="JAROCG010000001">
    <property type="protein sequence ID" value="MDN4609891.1"/>
    <property type="molecule type" value="Genomic_DNA"/>
</dbReference>
<evidence type="ECO:0000313" key="3">
    <source>
        <dbReference type="Proteomes" id="UP001174209"/>
    </source>
</evidence>
<evidence type="ECO:0000313" key="2">
    <source>
        <dbReference type="EMBL" id="MDN4609891.1"/>
    </source>
</evidence>
<name>A0ABT8JXI9_9MICC</name>